<gene>
    <name evidence="2" type="ORF">BHL82_08150</name>
    <name evidence="3" type="ORF">BHL83_04795</name>
</gene>
<dbReference type="Pfam" id="PF05133">
    <property type="entry name" value="SPP1_portal"/>
    <property type="match status" value="1"/>
</dbReference>
<evidence type="ECO:0000313" key="4">
    <source>
        <dbReference type="Proteomes" id="UP000194219"/>
    </source>
</evidence>
<name>A0A1Y2URS4_LIMRT</name>
<proteinExistence type="predicted"/>
<reference evidence="2 5" key="1">
    <citation type="submission" date="2016-09" db="EMBL/GenBank/DDBJ databases">
        <title>Lactobacillus reuteri KLR3005, genome sequencing and assembly.</title>
        <authorList>
            <person name="Lee J.-Y."/>
            <person name="Kim E.B."/>
            <person name="Choi Y.-J."/>
        </authorList>
    </citation>
    <scope>NUCLEOTIDE SEQUENCE [LARGE SCALE GENOMIC DNA]</scope>
    <source>
        <strain evidence="2 5">KLR3005</strain>
    </source>
</reference>
<organism evidence="2 5">
    <name type="scientific">Limosilactobacillus reuteri</name>
    <name type="common">Lactobacillus reuteri</name>
    <dbReference type="NCBI Taxonomy" id="1598"/>
    <lineage>
        <taxon>Bacteria</taxon>
        <taxon>Bacillati</taxon>
        <taxon>Bacillota</taxon>
        <taxon>Bacilli</taxon>
        <taxon>Lactobacillales</taxon>
        <taxon>Lactobacillaceae</taxon>
        <taxon>Limosilactobacillus</taxon>
    </lineage>
</organism>
<dbReference type="NCBIfam" id="TIGR01538">
    <property type="entry name" value="portal_SPP1"/>
    <property type="match status" value="1"/>
</dbReference>
<dbReference type="InterPro" id="IPR021145">
    <property type="entry name" value="Portal_protein_SPP1_Gp6-like"/>
</dbReference>
<dbReference type="Proteomes" id="UP000194286">
    <property type="component" value="Unassembled WGS sequence"/>
</dbReference>
<dbReference type="EMBL" id="MIMU01000109">
    <property type="protein sequence ID" value="OTA83177.1"/>
    <property type="molecule type" value="Genomic_DNA"/>
</dbReference>
<dbReference type="AlphaFoldDB" id="A0A1Y2URS4"/>
<protein>
    <submittedName>
        <fullName evidence="2">Phage portal protein</fullName>
    </submittedName>
</protein>
<accession>A0A1Y2URS4</accession>
<reference evidence="3 4" key="2">
    <citation type="submission" date="2016-09" db="EMBL/GenBank/DDBJ databases">
        <title>Lactobacillus reuteri KLR3006, genome sequencing and assembly.</title>
        <authorList>
            <person name="Lee J.-Y."/>
            <person name="Kim E.B."/>
            <person name="Choi Y.-J."/>
        </authorList>
    </citation>
    <scope>NUCLEOTIDE SEQUENCE [LARGE SCALE GENOMIC DNA]</scope>
    <source>
        <strain evidence="3 4">KLR3006</strain>
    </source>
</reference>
<evidence type="ECO:0000313" key="5">
    <source>
        <dbReference type="Proteomes" id="UP000194286"/>
    </source>
</evidence>
<evidence type="ECO:0000313" key="2">
    <source>
        <dbReference type="EMBL" id="OTA83177.1"/>
    </source>
</evidence>
<dbReference type="RefSeq" id="WP_086136014.1">
    <property type="nucleotide sequence ID" value="NZ_MIMF01000066.1"/>
</dbReference>
<dbReference type="InterPro" id="IPR006428">
    <property type="entry name" value="Portal_SPP1-type"/>
</dbReference>
<comment type="caution">
    <text evidence="2">The sequence shown here is derived from an EMBL/GenBank/DDBJ whole genome shotgun (WGS) entry which is preliminary data.</text>
</comment>
<evidence type="ECO:0000313" key="3">
    <source>
        <dbReference type="EMBL" id="OTA86940.1"/>
    </source>
</evidence>
<evidence type="ECO:0000256" key="1">
    <source>
        <dbReference type="SAM" id="MobiDB-lite"/>
    </source>
</evidence>
<feature type="region of interest" description="Disordered" evidence="1">
    <location>
        <begin position="429"/>
        <end position="460"/>
    </location>
</feature>
<sequence length="460" mass="52448">MSEIKGQVVEGNVFIYPKDDEITMADLLKFISKNKSLAEEYKHNLEMYKGNHNILNKQPRQFGPDNKLVANLPHYIVDTYNGFFTGIPPKVTLDDKETNSLLQEWNDENSLQDKLSEISKQADIFGRSLAFVYQDEDSQTRIAYSSPVNSFMVYDDTVSRQPLAFVRYWKNTDGIQVGMVYYSDKTISFEGSKFGDEMLNPYKMVPAVEFYGNEERQGVFDNVKTLIDELDRVLSQKANQVEYFDNAYLKILGVDLDQDGDGKPDADLIGNQMIYSPDADATNATVDFISKPDGDNMQEHIIDRLVSMIYQISMVANLNDEAFAGNSSGVALQYKLLPMRNMAANKERKFRQALRRLYRIVFSVGTVLPEVHSEDWRELVFTFKRNLPDDISNDADIAQRLQGMVSQETLLSILPFVNDPQEEIKRINKEKQENMQQALKYGPAALDQDKPDGDEDGDAE</sequence>
<dbReference type="EMBL" id="MIMV01000166">
    <property type="protein sequence ID" value="OTA86940.1"/>
    <property type="molecule type" value="Genomic_DNA"/>
</dbReference>
<dbReference type="Proteomes" id="UP000194219">
    <property type="component" value="Unassembled WGS sequence"/>
</dbReference>